<keyword evidence="3" id="KW-1185">Reference proteome</keyword>
<evidence type="ECO:0000313" key="3">
    <source>
        <dbReference type="Proteomes" id="UP000729402"/>
    </source>
</evidence>
<sequence length="147" mass="16044">MQIVAGASRNPRALFSDLLILTTLVSGGHLPRIPTLASILVVIRLIIGQLRVIIGRLRVDEVMGHIPLLLLNPMMDLFFFTCSSGNSSASCDDTSLDTEMCPIVPGKRCEPSMRRVMIIIDSSGESDDGDNRQRYQAPTSGSSTKRQ</sequence>
<feature type="region of interest" description="Disordered" evidence="1">
    <location>
        <begin position="123"/>
        <end position="147"/>
    </location>
</feature>
<reference evidence="2" key="2">
    <citation type="submission" date="2021-02" db="EMBL/GenBank/DDBJ databases">
        <authorList>
            <person name="Kimball J.A."/>
            <person name="Haas M.W."/>
            <person name="Macchietto M."/>
            <person name="Kono T."/>
            <person name="Duquette J."/>
            <person name="Shao M."/>
        </authorList>
    </citation>
    <scope>NUCLEOTIDE SEQUENCE</scope>
    <source>
        <tissue evidence="2">Fresh leaf tissue</tissue>
    </source>
</reference>
<evidence type="ECO:0000313" key="2">
    <source>
        <dbReference type="EMBL" id="KAG8095449.1"/>
    </source>
</evidence>
<evidence type="ECO:0000256" key="1">
    <source>
        <dbReference type="SAM" id="MobiDB-lite"/>
    </source>
</evidence>
<proteinExistence type="predicted"/>
<organism evidence="2 3">
    <name type="scientific">Zizania palustris</name>
    <name type="common">Northern wild rice</name>
    <dbReference type="NCBI Taxonomy" id="103762"/>
    <lineage>
        <taxon>Eukaryota</taxon>
        <taxon>Viridiplantae</taxon>
        <taxon>Streptophyta</taxon>
        <taxon>Embryophyta</taxon>
        <taxon>Tracheophyta</taxon>
        <taxon>Spermatophyta</taxon>
        <taxon>Magnoliopsida</taxon>
        <taxon>Liliopsida</taxon>
        <taxon>Poales</taxon>
        <taxon>Poaceae</taxon>
        <taxon>BOP clade</taxon>
        <taxon>Oryzoideae</taxon>
        <taxon>Oryzeae</taxon>
        <taxon>Zizaniinae</taxon>
        <taxon>Zizania</taxon>
    </lineage>
</organism>
<dbReference type="EMBL" id="JAAALK010000080">
    <property type="protein sequence ID" value="KAG8095449.1"/>
    <property type="molecule type" value="Genomic_DNA"/>
</dbReference>
<dbReference type="AlphaFoldDB" id="A0A8J5WVB7"/>
<feature type="compositionally biased region" description="Polar residues" evidence="1">
    <location>
        <begin position="134"/>
        <end position="147"/>
    </location>
</feature>
<comment type="caution">
    <text evidence="2">The sequence shown here is derived from an EMBL/GenBank/DDBJ whole genome shotgun (WGS) entry which is preliminary data.</text>
</comment>
<reference evidence="2" key="1">
    <citation type="journal article" date="2021" name="bioRxiv">
        <title>Whole Genome Assembly and Annotation of Northern Wild Rice, Zizania palustris L., Supports a Whole Genome Duplication in the Zizania Genus.</title>
        <authorList>
            <person name="Haas M."/>
            <person name="Kono T."/>
            <person name="Macchietto M."/>
            <person name="Millas R."/>
            <person name="McGilp L."/>
            <person name="Shao M."/>
            <person name="Duquette J."/>
            <person name="Hirsch C.N."/>
            <person name="Kimball J."/>
        </authorList>
    </citation>
    <scope>NUCLEOTIDE SEQUENCE</scope>
    <source>
        <tissue evidence="2">Fresh leaf tissue</tissue>
    </source>
</reference>
<name>A0A8J5WVB7_ZIZPA</name>
<protein>
    <submittedName>
        <fullName evidence="2">Uncharacterized protein</fullName>
    </submittedName>
</protein>
<accession>A0A8J5WVB7</accession>
<dbReference type="Proteomes" id="UP000729402">
    <property type="component" value="Unassembled WGS sequence"/>
</dbReference>
<gene>
    <name evidence="2" type="ORF">GUJ93_ZPchr0012g21410</name>
</gene>